<dbReference type="InterPro" id="IPR027417">
    <property type="entry name" value="P-loop_NTPase"/>
</dbReference>
<keyword evidence="7" id="KW-0614">Plasmid</keyword>
<dbReference type="Pfam" id="PF00005">
    <property type="entry name" value="ABC_tran"/>
    <property type="match status" value="1"/>
</dbReference>
<dbReference type="PANTHER" id="PTHR45772:SF2">
    <property type="entry name" value="ABC TRANSPORTER ATP-BINDING PROTEIN"/>
    <property type="match status" value="1"/>
</dbReference>
<evidence type="ECO:0000256" key="2">
    <source>
        <dbReference type="ARBA" id="ARBA00022475"/>
    </source>
</evidence>
<keyword evidence="2" id="KW-1003">Cell membrane</keyword>
<evidence type="ECO:0000259" key="6">
    <source>
        <dbReference type="PROSITE" id="PS50893"/>
    </source>
</evidence>
<dbReference type="PROSITE" id="PS50893">
    <property type="entry name" value="ABC_TRANSPORTER_2"/>
    <property type="match status" value="1"/>
</dbReference>
<dbReference type="RefSeq" id="WP_150984798.1">
    <property type="nucleotide sequence ID" value="NZ_CP062806.1"/>
</dbReference>
<reference evidence="7 8" key="1">
    <citation type="submission" date="2020-10" db="EMBL/GenBank/DDBJ databases">
        <title>Complete genome sequence of Cupriavidus basilensis CCUG 49340T.</title>
        <authorList>
            <person name="Salva-Serra F."/>
            <person name="Donoso R.A."/>
            <person name="Cho K.H."/>
            <person name="Yoo J.A."/>
            <person name="Lee K."/>
            <person name="Yoon S.-H."/>
            <person name="Perez-Pantoja D."/>
            <person name="Moore E.R.B."/>
        </authorList>
    </citation>
    <scope>NUCLEOTIDE SEQUENCE [LARGE SCALE GENOMIC DNA]</scope>
    <source>
        <strain evidence="8">CCUG 49340</strain>
        <plasmid evidence="7 8">pRK1-2</plasmid>
    </source>
</reference>
<dbReference type="AlphaFoldDB" id="A0A643G2U3"/>
<evidence type="ECO:0000313" key="8">
    <source>
        <dbReference type="Proteomes" id="UP000397656"/>
    </source>
</evidence>
<dbReference type="InterPro" id="IPR051120">
    <property type="entry name" value="ABC_AA/LPS_Transport"/>
</dbReference>
<proteinExistence type="predicted"/>
<dbReference type="GeneID" id="98406896"/>
<name>A0A643G2U3_9BURK</name>
<dbReference type="Proteomes" id="UP000397656">
    <property type="component" value="Plasmid pRK1-2"/>
</dbReference>
<dbReference type="GO" id="GO:0005524">
    <property type="term" value="F:ATP binding"/>
    <property type="evidence" value="ECO:0007669"/>
    <property type="project" value="UniProtKB-KW"/>
</dbReference>
<sequence>MNTDLVLQTSELRMSFGGLQIFERLNFSLRCGERHAIIGPNGAGKSTFVNLVTGLLKPTGGRLLVDGRDITASTPQQRVRHGLVRTFQTNTLFPTLNPLESVVLALCERDGLTRPTWRAVRRMTRQIDEATDLLERFGLLGAARLPTHKLPYGEQRVLEVVLALAMRPRILLLDEPAAGLSTAQGVALFEQLSNLAGETSVLFIEHDMHLVFRYADRVSVFAGGDVIAQGTPDEVRSNEHVRKAYLGSQA</sequence>
<evidence type="ECO:0000256" key="3">
    <source>
        <dbReference type="ARBA" id="ARBA00022519"/>
    </source>
</evidence>
<dbReference type="SMART" id="SM00382">
    <property type="entry name" value="AAA"/>
    <property type="match status" value="1"/>
</dbReference>
<dbReference type="Pfam" id="PF12399">
    <property type="entry name" value="BCA_ABC_TP_C"/>
    <property type="match status" value="1"/>
</dbReference>
<geneLocation type="plasmid" evidence="7 8">
    <name>pRK1-2</name>
</geneLocation>
<gene>
    <name evidence="7" type="ORF">F7R26_038675</name>
</gene>
<keyword evidence="5 7" id="KW-0067">ATP-binding</keyword>
<keyword evidence="3" id="KW-0472">Membrane</keyword>
<organism evidence="7 8">
    <name type="scientific">Cupriavidus basilensis</name>
    <dbReference type="NCBI Taxonomy" id="68895"/>
    <lineage>
        <taxon>Bacteria</taxon>
        <taxon>Pseudomonadati</taxon>
        <taxon>Pseudomonadota</taxon>
        <taxon>Betaproteobacteria</taxon>
        <taxon>Burkholderiales</taxon>
        <taxon>Burkholderiaceae</taxon>
        <taxon>Cupriavidus</taxon>
    </lineage>
</organism>
<keyword evidence="4" id="KW-0547">Nucleotide-binding</keyword>
<dbReference type="Gene3D" id="3.40.50.300">
    <property type="entry name" value="P-loop containing nucleotide triphosphate hydrolases"/>
    <property type="match status" value="1"/>
</dbReference>
<dbReference type="CDD" id="cd03219">
    <property type="entry name" value="ABC_Mj1267_LivG_branched"/>
    <property type="match status" value="1"/>
</dbReference>
<dbReference type="GO" id="GO:0005886">
    <property type="term" value="C:plasma membrane"/>
    <property type="evidence" value="ECO:0007669"/>
    <property type="project" value="TreeGrafter"/>
</dbReference>
<evidence type="ECO:0000256" key="5">
    <source>
        <dbReference type="ARBA" id="ARBA00022840"/>
    </source>
</evidence>
<accession>A0A643G2U3</accession>
<dbReference type="GO" id="GO:0016887">
    <property type="term" value="F:ATP hydrolysis activity"/>
    <property type="evidence" value="ECO:0007669"/>
    <property type="project" value="InterPro"/>
</dbReference>
<protein>
    <submittedName>
        <fullName evidence="7">ABC transporter ATP-binding protein</fullName>
    </submittedName>
</protein>
<dbReference type="PANTHER" id="PTHR45772">
    <property type="entry name" value="CONSERVED COMPONENT OF ABC TRANSPORTER FOR NATURAL AMINO ACIDS-RELATED"/>
    <property type="match status" value="1"/>
</dbReference>
<evidence type="ECO:0000256" key="4">
    <source>
        <dbReference type="ARBA" id="ARBA00022741"/>
    </source>
</evidence>
<evidence type="ECO:0000313" key="7">
    <source>
        <dbReference type="EMBL" id="QOT81933.1"/>
    </source>
</evidence>
<keyword evidence="1" id="KW-0813">Transport</keyword>
<dbReference type="SUPFAM" id="SSF52540">
    <property type="entry name" value="P-loop containing nucleoside triphosphate hydrolases"/>
    <property type="match status" value="1"/>
</dbReference>
<feature type="domain" description="ABC transporter" evidence="6">
    <location>
        <begin position="7"/>
        <end position="248"/>
    </location>
</feature>
<dbReference type="InterPro" id="IPR003439">
    <property type="entry name" value="ABC_transporter-like_ATP-bd"/>
</dbReference>
<keyword evidence="3" id="KW-0997">Cell inner membrane</keyword>
<dbReference type="InterPro" id="IPR032823">
    <property type="entry name" value="BCA_ABC_TP_C"/>
</dbReference>
<dbReference type="InterPro" id="IPR003593">
    <property type="entry name" value="AAA+_ATPase"/>
</dbReference>
<evidence type="ECO:0000256" key="1">
    <source>
        <dbReference type="ARBA" id="ARBA00022448"/>
    </source>
</evidence>
<dbReference type="EMBL" id="CP062806">
    <property type="protein sequence ID" value="QOT81933.1"/>
    <property type="molecule type" value="Genomic_DNA"/>
</dbReference>